<dbReference type="Gene3D" id="1.10.510.10">
    <property type="entry name" value="Transferase(Phosphotransferase) domain 1"/>
    <property type="match status" value="1"/>
</dbReference>
<organism evidence="9 10">
    <name type="scientific">Actinophytocola xinjiangensis</name>
    <dbReference type="NCBI Taxonomy" id="485602"/>
    <lineage>
        <taxon>Bacteria</taxon>
        <taxon>Bacillati</taxon>
        <taxon>Actinomycetota</taxon>
        <taxon>Actinomycetes</taxon>
        <taxon>Pseudonocardiales</taxon>
        <taxon>Pseudonocardiaceae</taxon>
    </lineage>
</organism>
<dbReference type="InterPro" id="IPR000719">
    <property type="entry name" value="Prot_kinase_dom"/>
</dbReference>
<sequence length="384" mass="40022">MELRNSSPATSGPVTLLDGRYRIGEVLGRGGVATVYSAVDVLLGRDVAVKVFRREGSRLSLYRFAAEARLLAGLSHPGLVTVHDVCLDGDQPYLVMQLVDGGTLRGQMDRGPLDPVVAARVGTRIADVLAYIHTRDIVHRDVKPSNVLVDEGGEGFLADFGIARAMGAAHLTLTGELIGTAAYLAPEQVTDVDVTPRADIYALGLVLLECLTGRPEYTGTTVEAAVARLSRQPRIGDEIPAPWRGLLTAMTSREPVERPDAATCAGLLGALVRDPTTIIPVLPLRREPRLARAGLLMASLAGALAIGVAGSTIVAPERGDGSTPARSTPTVSTPAPLAPVANSTAGEPEPAVEPSPATPLPADTQARVVPSLSGQPGPGPWPGR</sequence>
<dbReference type="Proteomes" id="UP000185696">
    <property type="component" value="Unassembled WGS sequence"/>
</dbReference>
<dbReference type="SMART" id="SM00220">
    <property type="entry name" value="S_TKc"/>
    <property type="match status" value="1"/>
</dbReference>
<name>A0A7Z0WFI4_9PSEU</name>
<feature type="compositionally biased region" description="Polar residues" evidence="7">
    <location>
        <begin position="324"/>
        <end position="333"/>
    </location>
</feature>
<evidence type="ECO:0000313" key="9">
    <source>
        <dbReference type="EMBL" id="OLF05614.1"/>
    </source>
</evidence>
<keyword evidence="10" id="KW-1185">Reference proteome</keyword>
<dbReference type="EMBL" id="MSIF01000027">
    <property type="protein sequence ID" value="OLF05614.1"/>
    <property type="molecule type" value="Genomic_DNA"/>
</dbReference>
<evidence type="ECO:0000256" key="5">
    <source>
        <dbReference type="ARBA" id="ARBA00022777"/>
    </source>
</evidence>
<keyword evidence="3" id="KW-0808">Transferase</keyword>
<dbReference type="EC" id="2.7.11.1" evidence="1"/>
<evidence type="ECO:0000256" key="7">
    <source>
        <dbReference type="SAM" id="MobiDB-lite"/>
    </source>
</evidence>
<protein>
    <recommendedName>
        <fullName evidence="1">non-specific serine/threonine protein kinase</fullName>
        <ecNumber evidence="1">2.7.11.1</ecNumber>
    </recommendedName>
</protein>
<feature type="region of interest" description="Disordered" evidence="7">
    <location>
        <begin position="314"/>
        <end position="384"/>
    </location>
</feature>
<evidence type="ECO:0000256" key="2">
    <source>
        <dbReference type="ARBA" id="ARBA00022527"/>
    </source>
</evidence>
<evidence type="ECO:0000313" key="10">
    <source>
        <dbReference type="Proteomes" id="UP000185696"/>
    </source>
</evidence>
<keyword evidence="5" id="KW-0418">Kinase</keyword>
<dbReference type="InterPro" id="IPR008271">
    <property type="entry name" value="Ser/Thr_kinase_AS"/>
</dbReference>
<dbReference type="GO" id="GO:0005524">
    <property type="term" value="F:ATP binding"/>
    <property type="evidence" value="ECO:0007669"/>
    <property type="project" value="UniProtKB-KW"/>
</dbReference>
<reference evidence="9 10" key="1">
    <citation type="submission" date="2016-12" db="EMBL/GenBank/DDBJ databases">
        <title>The draft genome sequence of Actinophytocola xinjiangensis.</title>
        <authorList>
            <person name="Wang W."/>
            <person name="Yuan L."/>
        </authorList>
    </citation>
    <scope>NUCLEOTIDE SEQUENCE [LARGE SCALE GENOMIC DNA]</scope>
    <source>
        <strain evidence="9 10">CGMCC 4.4663</strain>
    </source>
</reference>
<dbReference type="Pfam" id="PF00069">
    <property type="entry name" value="Pkinase"/>
    <property type="match status" value="1"/>
</dbReference>
<dbReference type="PROSITE" id="PS50011">
    <property type="entry name" value="PROTEIN_KINASE_DOM"/>
    <property type="match status" value="1"/>
</dbReference>
<keyword evidence="2" id="KW-0723">Serine/threonine-protein kinase</keyword>
<dbReference type="PROSITE" id="PS00108">
    <property type="entry name" value="PROTEIN_KINASE_ST"/>
    <property type="match status" value="1"/>
</dbReference>
<dbReference type="PANTHER" id="PTHR43289:SF6">
    <property type="entry name" value="SERINE_THREONINE-PROTEIN KINASE NEKL-3"/>
    <property type="match status" value="1"/>
</dbReference>
<dbReference type="GO" id="GO:0004674">
    <property type="term" value="F:protein serine/threonine kinase activity"/>
    <property type="evidence" value="ECO:0007669"/>
    <property type="project" value="UniProtKB-KW"/>
</dbReference>
<dbReference type="InterPro" id="IPR011009">
    <property type="entry name" value="Kinase-like_dom_sf"/>
</dbReference>
<accession>A0A7Z0WFI4</accession>
<comment type="caution">
    <text evidence="9">The sequence shown here is derived from an EMBL/GenBank/DDBJ whole genome shotgun (WGS) entry which is preliminary data.</text>
</comment>
<gene>
    <name evidence="9" type="ORF">BLA60_35675</name>
</gene>
<keyword evidence="6" id="KW-0067">ATP-binding</keyword>
<feature type="domain" description="Protein kinase" evidence="8">
    <location>
        <begin position="21"/>
        <end position="277"/>
    </location>
</feature>
<evidence type="ECO:0000256" key="1">
    <source>
        <dbReference type="ARBA" id="ARBA00012513"/>
    </source>
</evidence>
<dbReference type="SUPFAM" id="SSF56112">
    <property type="entry name" value="Protein kinase-like (PK-like)"/>
    <property type="match status" value="1"/>
</dbReference>
<dbReference type="CDD" id="cd14014">
    <property type="entry name" value="STKc_PknB_like"/>
    <property type="match status" value="1"/>
</dbReference>
<proteinExistence type="predicted"/>
<evidence type="ECO:0000256" key="3">
    <source>
        <dbReference type="ARBA" id="ARBA00022679"/>
    </source>
</evidence>
<dbReference type="PANTHER" id="PTHR43289">
    <property type="entry name" value="MITOGEN-ACTIVATED PROTEIN KINASE KINASE KINASE 20-RELATED"/>
    <property type="match status" value="1"/>
</dbReference>
<dbReference type="Gene3D" id="3.30.200.20">
    <property type="entry name" value="Phosphorylase Kinase, domain 1"/>
    <property type="match status" value="1"/>
</dbReference>
<evidence type="ECO:0000259" key="8">
    <source>
        <dbReference type="PROSITE" id="PS50011"/>
    </source>
</evidence>
<dbReference type="AlphaFoldDB" id="A0A7Z0WFI4"/>
<evidence type="ECO:0000256" key="6">
    <source>
        <dbReference type="ARBA" id="ARBA00022840"/>
    </source>
</evidence>
<evidence type="ECO:0000256" key="4">
    <source>
        <dbReference type="ARBA" id="ARBA00022741"/>
    </source>
</evidence>
<keyword evidence="4" id="KW-0547">Nucleotide-binding</keyword>